<sequence>MAFVRFAICSSRVVVFVTMTGAMLDVERGVDDEESSFKSPSFSLISPRWSRSCSIISWKVTSGYVFLDILLVTTPIVSFELEAAALSAGILFAILQIFGEEMRGRDCPTGCARNL</sequence>
<evidence type="ECO:0000256" key="1">
    <source>
        <dbReference type="SAM" id="SignalP"/>
    </source>
</evidence>
<dbReference type="AlphaFoldDB" id="A0AAW2WFZ4"/>
<protein>
    <recommendedName>
        <fullName evidence="3">Secreted protein</fullName>
    </recommendedName>
</protein>
<organism evidence="2">
    <name type="scientific">Sesamum latifolium</name>
    <dbReference type="NCBI Taxonomy" id="2727402"/>
    <lineage>
        <taxon>Eukaryota</taxon>
        <taxon>Viridiplantae</taxon>
        <taxon>Streptophyta</taxon>
        <taxon>Embryophyta</taxon>
        <taxon>Tracheophyta</taxon>
        <taxon>Spermatophyta</taxon>
        <taxon>Magnoliopsida</taxon>
        <taxon>eudicotyledons</taxon>
        <taxon>Gunneridae</taxon>
        <taxon>Pentapetalae</taxon>
        <taxon>asterids</taxon>
        <taxon>lamiids</taxon>
        <taxon>Lamiales</taxon>
        <taxon>Pedaliaceae</taxon>
        <taxon>Sesamum</taxon>
    </lineage>
</organism>
<feature type="signal peptide" evidence="1">
    <location>
        <begin position="1"/>
        <end position="22"/>
    </location>
</feature>
<evidence type="ECO:0000313" key="2">
    <source>
        <dbReference type="EMBL" id="KAL0440328.1"/>
    </source>
</evidence>
<accession>A0AAW2WFZ4</accession>
<reference evidence="2" key="2">
    <citation type="journal article" date="2024" name="Plant">
        <title>Genomic evolution and insights into agronomic trait innovations of Sesamum species.</title>
        <authorList>
            <person name="Miao H."/>
            <person name="Wang L."/>
            <person name="Qu L."/>
            <person name="Liu H."/>
            <person name="Sun Y."/>
            <person name="Le M."/>
            <person name="Wang Q."/>
            <person name="Wei S."/>
            <person name="Zheng Y."/>
            <person name="Lin W."/>
            <person name="Duan Y."/>
            <person name="Cao H."/>
            <person name="Xiong S."/>
            <person name="Wang X."/>
            <person name="Wei L."/>
            <person name="Li C."/>
            <person name="Ma Q."/>
            <person name="Ju M."/>
            <person name="Zhao R."/>
            <person name="Li G."/>
            <person name="Mu C."/>
            <person name="Tian Q."/>
            <person name="Mei H."/>
            <person name="Zhang T."/>
            <person name="Gao T."/>
            <person name="Zhang H."/>
        </authorList>
    </citation>
    <scope>NUCLEOTIDE SEQUENCE</scope>
    <source>
        <strain evidence="2">KEN1</strain>
    </source>
</reference>
<comment type="caution">
    <text evidence="2">The sequence shown here is derived from an EMBL/GenBank/DDBJ whole genome shotgun (WGS) entry which is preliminary data.</text>
</comment>
<keyword evidence="1" id="KW-0732">Signal</keyword>
<dbReference type="EMBL" id="JACGWN010000008">
    <property type="protein sequence ID" value="KAL0440328.1"/>
    <property type="molecule type" value="Genomic_DNA"/>
</dbReference>
<feature type="chain" id="PRO_5043688509" description="Secreted protein" evidence="1">
    <location>
        <begin position="23"/>
        <end position="115"/>
    </location>
</feature>
<evidence type="ECO:0008006" key="3">
    <source>
        <dbReference type="Google" id="ProtNLM"/>
    </source>
</evidence>
<name>A0AAW2WFZ4_9LAMI</name>
<reference evidence="2" key="1">
    <citation type="submission" date="2020-06" db="EMBL/GenBank/DDBJ databases">
        <authorList>
            <person name="Li T."/>
            <person name="Hu X."/>
            <person name="Zhang T."/>
            <person name="Song X."/>
            <person name="Zhang H."/>
            <person name="Dai N."/>
            <person name="Sheng W."/>
            <person name="Hou X."/>
            <person name="Wei L."/>
        </authorList>
    </citation>
    <scope>NUCLEOTIDE SEQUENCE</scope>
    <source>
        <strain evidence="2">KEN1</strain>
        <tissue evidence="2">Leaf</tissue>
    </source>
</reference>
<gene>
    <name evidence="2" type="ORF">Slati_2515800</name>
</gene>
<proteinExistence type="predicted"/>